<evidence type="ECO:0000313" key="4">
    <source>
        <dbReference type="EMBL" id="RCX23422.1"/>
    </source>
</evidence>
<dbReference type="PANTHER" id="PTHR43420">
    <property type="entry name" value="ACETYLTRANSFERASE"/>
    <property type="match status" value="1"/>
</dbReference>
<dbReference type="GO" id="GO:0016747">
    <property type="term" value="F:acyltransferase activity, transferring groups other than amino-acyl groups"/>
    <property type="evidence" value="ECO:0007669"/>
    <property type="project" value="InterPro"/>
</dbReference>
<dbReference type="PROSITE" id="PS51186">
    <property type="entry name" value="GNAT"/>
    <property type="match status" value="2"/>
</dbReference>
<keyword evidence="1 4" id="KW-0808">Transferase</keyword>
<keyword evidence="5" id="KW-1185">Reference proteome</keyword>
<feature type="domain" description="N-acetyltransferase" evidence="3">
    <location>
        <begin position="144"/>
        <end position="282"/>
    </location>
</feature>
<gene>
    <name evidence="4" type="ORF">DFP94_1011021</name>
</gene>
<dbReference type="Pfam" id="PF00583">
    <property type="entry name" value="Acetyltransf_1"/>
    <property type="match status" value="1"/>
</dbReference>
<reference evidence="4 5" key="1">
    <citation type="submission" date="2018-07" db="EMBL/GenBank/DDBJ databases">
        <title>Genomic Encyclopedia of Type Strains, Phase III (KMG-III): the genomes of soil and plant-associated and newly described type strains.</title>
        <authorList>
            <person name="Whitman W."/>
        </authorList>
    </citation>
    <scope>NUCLEOTIDE SEQUENCE [LARGE SCALE GENOMIC DNA]</scope>
    <source>
        <strain evidence="4 5">CECT 8333</strain>
    </source>
</reference>
<evidence type="ECO:0000256" key="2">
    <source>
        <dbReference type="ARBA" id="ARBA00023315"/>
    </source>
</evidence>
<evidence type="ECO:0000313" key="5">
    <source>
        <dbReference type="Proteomes" id="UP000253090"/>
    </source>
</evidence>
<keyword evidence="2" id="KW-0012">Acyltransferase</keyword>
<protein>
    <submittedName>
        <fullName evidence="4">Acetyltransferase (GNAT) family protein</fullName>
    </submittedName>
</protein>
<dbReference type="RefSeq" id="WP_114495303.1">
    <property type="nucleotide sequence ID" value="NZ_QPJW01000001.1"/>
</dbReference>
<dbReference type="CDD" id="cd04301">
    <property type="entry name" value="NAT_SF"/>
    <property type="match status" value="2"/>
</dbReference>
<dbReference type="SUPFAM" id="SSF55729">
    <property type="entry name" value="Acyl-CoA N-acyltransferases (Nat)"/>
    <property type="match status" value="1"/>
</dbReference>
<name>A0A369BP81_9BACL</name>
<dbReference type="InterPro" id="IPR050680">
    <property type="entry name" value="YpeA/RimI_acetyltransf"/>
</dbReference>
<organism evidence="4 5">
    <name type="scientific">Fontibacillus phaseoli</name>
    <dbReference type="NCBI Taxonomy" id="1416533"/>
    <lineage>
        <taxon>Bacteria</taxon>
        <taxon>Bacillati</taxon>
        <taxon>Bacillota</taxon>
        <taxon>Bacilli</taxon>
        <taxon>Bacillales</taxon>
        <taxon>Paenibacillaceae</taxon>
        <taxon>Fontibacillus</taxon>
    </lineage>
</organism>
<proteinExistence type="predicted"/>
<evidence type="ECO:0000259" key="3">
    <source>
        <dbReference type="PROSITE" id="PS51186"/>
    </source>
</evidence>
<dbReference type="InterPro" id="IPR000182">
    <property type="entry name" value="GNAT_dom"/>
</dbReference>
<dbReference type="InterPro" id="IPR016181">
    <property type="entry name" value="Acyl_CoA_acyltransferase"/>
</dbReference>
<dbReference type="EMBL" id="QPJW01000001">
    <property type="protein sequence ID" value="RCX23422.1"/>
    <property type="molecule type" value="Genomic_DNA"/>
</dbReference>
<dbReference type="AlphaFoldDB" id="A0A369BP81"/>
<dbReference type="Gene3D" id="3.40.630.30">
    <property type="match status" value="1"/>
</dbReference>
<accession>A0A369BP81</accession>
<feature type="domain" description="N-acetyltransferase" evidence="3">
    <location>
        <begin position="1"/>
        <end position="142"/>
    </location>
</feature>
<comment type="caution">
    <text evidence="4">The sequence shown here is derived from an EMBL/GenBank/DDBJ whole genome shotgun (WGS) entry which is preliminary data.</text>
</comment>
<evidence type="ECO:0000256" key="1">
    <source>
        <dbReference type="ARBA" id="ARBA00022679"/>
    </source>
</evidence>
<sequence>MIYKINLDEVMLLQKECEAHEDIVLKLNWDTLNSRKEDERMDLAEYRDGKLVAFLGKYDFGSSIEICGMVHPDYRKQGIFTSLLKKGLDAETVSKYSRILLNAPASSPSAKLFLKSAPFVYDFSEYQMKYDKNGDSMKPVRADIRFRGAGPDDVQFLAGMDTDGFGIDAEEAEEYYQTTDPGQIPESEILLLNGTPAGKVRVSTLHGEAWIYGFVVSSGYRGQGIGAAALRQIVERETAAGHEVWLEVALDNPNAMKLYESTGFQVIRAQDYYLYTASKKTAESSAT</sequence>
<dbReference type="Proteomes" id="UP000253090">
    <property type="component" value="Unassembled WGS sequence"/>
</dbReference>